<keyword evidence="2" id="KW-1185">Reference proteome</keyword>
<sequence>MLQWTDGRHKNLLRVVYEVSKADGSQLFAGEGLYRRTDDGFAGYWSDTNGSLHPLQATYADGVLTTYWGRAETEQGKTRYALNADGGLSVTDWVKKNGTWQQFMHADYQRY</sequence>
<accession>A0ABU8C9J9</accession>
<reference evidence="1 2" key="1">
    <citation type="journal article" date="2023" name="Ecotoxicol. Environ. Saf.">
        <title>Mercury remediation potential of mercury-resistant strain Rheinheimera metallidurans sp. nov. isolated from a municipal waste dumping site.</title>
        <authorList>
            <person name="Yadav V."/>
            <person name="Manjhi A."/>
            <person name="Vadakedath N."/>
        </authorList>
    </citation>
    <scope>NUCLEOTIDE SEQUENCE [LARGE SCALE GENOMIC DNA]</scope>
    <source>
        <strain evidence="1 2">E-49</strain>
    </source>
</reference>
<dbReference type="Proteomes" id="UP001375382">
    <property type="component" value="Unassembled WGS sequence"/>
</dbReference>
<organism evidence="1 2">
    <name type="scientific">Rheinheimera muenzenbergensis</name>
    <dbReference type="NCBI Taxonomy" id="1193628"/>
    <lineage>
        <taxon>Bacteria</taxon>
        <taxon>Pseudomonadati</taxon>
        <taxon>Pseudomonadota</taxon>
        <taxon>Gammaproteobacteria</taxon>
        <taxon>Chromatiales</taxon>
        <taxon>Chromatiaceae</taxon>
        <taxon>Rheinheimera</taxon>
    </lineage>
</organism>
<evidence type="ECO:0000313" key="2">
    <source>
        <dbReference type="Proteomes" id="UP001375382"/>
    </source>
</evidence>
<proteinExistence type="predicted"/>
<name>A0ABU8C9J9_9GAMM</name>
<evidence type="ECO:0008006" key="3">
    <source>
        <dbReference type="Google" id="ProtNLM"/>
    </source>
</evidence>
<dbReference type="RefSeq" id="WP_335737034.1">
    <property type="nucleotide sequence ID" value="NZ_JALAAR010000014.1"/>
</dbReference>
<protein>
    <recommendedName>
        <fullName evidence="3">MORN repeat variant</fullName>
    </recommendedName>
</protein>
<gene>
    <name evidence="1" type="ORF">MN202_15410</name>
</gene>
<comment type="caution">
    <text evidence="1">The sequence shown here is derived from an EMBL/GenBank/DDBJ whole genome shotgun (WGS) entry which is preliminary data.</text>
</comment>
<evidence type="ECO:0000313" key="1">
    <source>
        <dbReference type="EMBL" id="MEH8018630.1"/>
    </source>
</evidence>
<dbReference type="EMBL" id="JALAAR010000014">
    <property type="protein sequence ID" value="MEH8018630.1"/>
    <property type="molecule type" value="Genomic_DNA"/>
</dbReference>